<name>A0A0G4J182_PLABS</name>
<evidence type="ECO:0000313" key="4">
    <source>
        <dbReference type="Proteomes" id="UP000039324"/>
    </source>
</evidence>
<dbReference type="SUPFAM" id="SSF57850">
    <property type="entry name" value="RING/U-box"/>
    <property type="match status" value="1"/>
</dbReference>
<feature type="compositionally biased region" description="Acidic residues" evidence="1">
    <location>
        <begin position="64"/>
        <end position="93"/>
    </location>
</feature>
<evidence type="ECO:0000259" key="2">
    <source>
        <dbReference type="SMART" id="SM00184"/>
    </source>
</evidence>
<sequence>MSFAKSLDIGPPSDPDFVCPVCLQDKVDVAVTMPGCIHRLCVPCFRLLHGIKVPGVDVRVVQELPDEGSDYDYDDDDDDSQDGSDGDDDDEDYVGSPRCPMCRKSYVPDYMRKHRAEQ</sequence>
<evidence type="ECO:0000256" key="1">
    <source>
        <dbReference type="SAM" id="MobiDB-lite"/>
    </source>
</evidence>
<proteinExistence type="predicted"/>
<keyword evidence="4" id="KW-1185">Reference proteome</keyword>
<dbReference type="EMBL" id="CDSF01000112">
    <property type="protein sequence ID" value="CEP01320.1"/>
    <property type="molecule type" value="Genomic_DNA"/>
</dbReference>
<dbReference type="AlphaFoldDB" id="A0A0G4J182"/>
<evidence type="ECO:0000313" key="3">
    <source>
        <dbReference type="EMBL" id="CEP01320.1"/>
    </source>
</evidence>
<feature type="region of interest" description="Disordered" evidence="1">
    <location>
        <begin position="63"/>
        <end position="100"/>
    </location>
</feature>
<gene>
    <name evidence="3" type="ORF">PBRA_001926</name>
</gene>
<dbReference type="InterPro" id="IPR013083">
    <property type="entry name" value="Znf_RING/FYVE/PHD"/>
</dbReference>
<feature type="domain" description="RING-type" evidence="2">
    <location>
        <begin position="19"/>
        <end position="102"/>
    </location>
</feature>
<dbReference type="Proteomes" id="UP000039324">
    <property type="component" value="Unassembled WGS sequence"/>
</dbReference>
<accession>A0A0G4J182</accession>
<dbReference type="InterPro" id="IPR001841">
    <property type="entry name" value="Znf_RING"/>
</dbReference>
<dbReference type="Gene3D" id="3.30.40.10">
    <property type="entry name" value="Zinc/RING finger domain, C3HC4 (zinc finger)"/>
    <property type="match status" value="1"/>
</dbReference>
<dbReference type="SMART" id="SM00184">
    <property type="entry name" value="RING"/>
    <property type="match status" value="1"/>
</dbReference>
<reference evidence="3 4" key="1">
    <citation type="submission" date="2015-02" db="EMBL/GenBank/DDBJ databases">
        <authorList>
            <person name="Chooi Y.-H."/>
        </authorList>
    </citation>
    <scope>NUCLEOTIDE SEQUENCE [LARGE SCALE GENOMIC DNA]</scope>
    <source>
        <strain evidence="3">E3</strain>
    </source>
</reference>
<protein>
    <recommendedName>
        <fullName evidence="2">RING-type domain-containing protein</fullName>
    </recommendedName>
</protein>
<organism evidence="3 4">
    <name type="scientific">Plasmodiophora brassicae</name>
    <name type="common">Clubroot disease agent</name>
    <dbReference type="NCBI Taxonomy" id="37360"/>
    <lineage>
        <taxon>Eukaryota</taxon>
        <taxon>Sar</taxon>
        <taxon>Rhizaria</taxon>
        <taxon>Endomyxa</taxon>
        <taxon>Phytomyxea</taxon>
        <taxon>Plasmodiophorida</taxon>
        <taxon>Plasmodiophoridae</taxon>
        <taxon>Plasmodiophora</taxon>
    </lineage>
</organism>